<evidence type="ECO:0000313" key="5">
    <source>
        <dbReference type="EMBL" id="PZX04518.1"/>
    </source>
</evidence>
<evidence type="ECO:0000256" key="2">
    <source>
        <dbReference type="ARBA" id="ARBA00023125"/>
    </source>
</evidence>
<dbReference type="InterPro" id="IPR050624">
    <property type="entry name" value="HTH-type_Tx_Regulator"/>
</dbReference>
<evidence type="ECO:0000256" key="1">
    <source>
        <dbReference type="ARBA" id="ARBA00022491"/>
    </source>
</evidence>
<gene>
    <name evidence="5" type="ORF">C7437_10429</name>
</gene>
<reference evidence="5 6" key="1">
    <citation type="submission" date="2018-06" db="EMBL/GenBank/DDBJ databases">
        <title>Genomic Encyclopedia of Type Strains, Phase IV (KMG-IV): sequencing the most valuable type-strain genomes for metagenomic binning, comparative biology and taxonomic classification.</title>
        <authorList>
            <person name="Goeker M."/>
        </authorList>
    </citation>
    <scope>NUCLEOTIDE SEQUENCE [LARGE SCALE GENOMIC DNA]</scope>
    <source>
        <strain evidence="5 6">DSM 5</strain>
    </source>
</reference>
<dbReference type="InterPro" id="IPR009057">
    <property type="entry name" value="Homeodomain-like_sf"/>
</dbReference>
<dbReference type="PANTHER" id="PTHR43479:SF7">
    <property type="entry name" value="TETR-FAMILY TRANSCRIPTIONAL REGULATOR"/>
    <property type="match status" value="1"/>
</dbReference>
<dbReference type="Pfam" id="PF00440">
    <property type="entry name" value="TetR_N"/>
    <property type="match status" value="1"/>
</dbReference>
<feature type="DNA-binding region" description="H-T-H motif" evidence="3">
    <location>
        <begin position="37"/>
        <end position="56"/>
    </location>
</feature>
<evidence type="ECO:0000259" key="4">
    <source>
        <dbReference type="PROSITE" id="PS50977"/>
    </source>
</evidence>
<dbReference type="InterPro" id="IPR001647">
    <property type="entry name" value="HTH_TetR"/>
</dbReference>
<dbReference type="AlphaFoldDB" id="A0A2W7MF31"/>
<dbReference type="RefSeq" id="WP_111439668.1">
    <property type="nucleotide sequence ID" value="NZ_QKZI01000004.1"/>
</dbReference>
<dbReference type="Proteomes" id="UP000248646">
    <property type="component" value="Unassembled WGS sequence"/>
</dbReference>
<accession>A0A2W7MF31</accession>
<dbReference type="SUPFAM" id="SSF46689">
    <property type="entry name" value="Homeodomain-like"/>
    <property type="match status" value="1"/>
</dbReference>
<keyword evidence="1" id="KW-0678">Repressor</keyword>
<evidence type="ECO:0000256" key="3">
    <source>
        <dbReference type="PROSITE-ProRule" id="PRU00335"/>
    </source>
</evidence>
<dbReference type="PANTHER" id="PTHR43479">
    <property type="entry name" value="ACREF/ENVCD OPERON REPRESSOR-RELATED"/>
    <property type="match status" value="1"/>
</dbReference>
<dbReference type="OrthoDB" id="9810250at2"/>
<dbReference type="Pfam" id="PF14278">
    <property type="entry name" value="TetR_C_8"/>
    <property type="match status" value="1"/>
</dbReference>
<dbReference type="GO" id="GO:0003677">
    <property type="term" value="F:DNA binding"/>
    <property type="evidence" value="ECO:0007669"/>
    <property type="project" value="UniProtKB-UniRule"/>
</dbReference>
<protein>
    <submittedName>
        <fullName evidence="5">TetR family transcriptional regulator</fullName>
    </submittedName>
</protein>
<evidence type="ECO:0000313" key="6">
    <source>
        <dbReference type="Proteomes" id="UP000248646"/>
    </source>
</evidence>
<dbReference type="PROSITE" id="PS50977">
    <property type="entry name" value="HTH_TETR_2"/>
    <property type="match status" value="1"/>
</dbReference>
<proteinExistence type="predicted"/>
<keyword evidence="6" id="KW-1185">Reference proteome</keyword>
<name>A0A2W7MF31_9BACI</name>
<feature type="domain" description="HTH tetR-type" evidence="4">
    <location>
        <begin position="14"/>
        <end position="74"/>
    </location>
</feature>
<organism evidence="5 6">
    <name type="scientific">Psychrobacillus insolitus</name>
    <dbReference type="NCBI Taxonomy" id="1461"/>
    <lineage>
        <taxon>Bacteria</taxon>
        <taxon>Bacillati</taxon>
        <taxon>Bacillota</taxon>
        <taxon>Bacilli</taxon>
        <taxon>Bacillales</taxon>
        <taxon>Bacillaceae</taxon>
        <taxon>Psychrobacillus</taxon>
    </lineage>
</organism>
<dbReference type="Gene3D" id="1.10.357.10">
    <property type="entry name" value="Tetracycline Repressor, domain 2"/>
    <property type="match status" value="1"/>
</dbReference>
<dbReference type="EMBL" id="QKZI01000004">
    <property type="protein sequence ID" value="PZX04518.1"/>
    <property type="molecule type" value="Genomic_DNA"/>
</dbReference>
<comment type="caution">
    <text evidence="5">The sequence shown here is derived from an EMBL/GenBank/DDBJ whole genome shotgun (WGS) entry which is preliminary data.</text>
</comment>
<dbReference type="InterPro" id="IPR039532">
    <property type="entry name" value="TetR_C_Firmicutes"/>
</dbReference>
<sequence>MNLEKPNDANRSIRRTKRIFKSHFISLIREKGYKNVTVTDIVERADYNRSTFYLYFKDKEDLTEELITEVLEELNHAFHRPFEDAKIVAYNRILPSSNTFFQHLYDYKNFYSLLTIQDTIPGLQQKFLEKMKEIFDAITYIDTEKEEIQIEHFNTYKMYGSYGVILEWIEGGYVKSPDEIANNLLEIFKTSTSSFRFT</sequence>
<keyword evidence="2 3" id="KW-0238">DNA-binding</keyword>